<feature type="chain" id="PRO_5040927321" description="Secreted protein" evidence="1">
    <location>
        <begin position="26"/>
        <end position="468"/>
    </location>
</feature>
<dbReference type="AlphaFoldDB" id="A0A9W5REC8"/>
<keyword evidence="3" id="KW-1185">Reference proteome</keyword>
<name>A0A9W5REC8_9ACTO</name>
<proteinExistence type="predicted"/>
<dbReference type="InterPro" id="IPR043777">
    <property type="entry name" value="DUF5719"/>
</dbReference>
<evidence type="ECO:0000256" key="1">
    <source>
        <dbReference type="SAM" id="SignalP"/>
    </source>
</evidence>
<reference evidence="2 3" key="1">
    <citation type="submission" date="2013-05" db="EMBL/GenBank/DDBJ databases">
        <title>The Genome Sequence of Actinomyces europaeus ACS-120-V-COL10B.</title>
        <authorList>
            <consortium name="The Broad Institute Genomics Platform"/>
            <person name="Earl A."/>
            <person name="Ward D."/>
            <person name="Feldgarden M."/>
            <person name="Gevers D."/>
            <person name="Saerens B."/>
            <person name="Vaneechoutte M."/>
            <person name="Walker B."/>
            <person name="Young S."/>
            <person name="Zeng Q."/>
            <person name="Gargeya S."/>
            <person name="Fitzgerald M."/>
            <person name="Haas B."/>
            <person name="Abouelleil A."/>
            <person name="Allen A.W."/>
            <person name="Alvarado L."/>
            <person name="Arachchi H.M."/>
            <person name="Berlin A.M."/>
            <person name="Chapman S.B."/>
            <person name="Gainer-Dewar J."/>
            <person name="Goldberg J."/>
            <person name="Griggs A."/>
            <person name="Gujja S."/>
            <person name="Hansen M."/>
            <person name="Howarth C."/>
            <person name="Imamovic A."/>
            <person name="Ireland A."/>
            <person name="Larimer J."/>
            <person name="McCowan C."/>
            <person name="Murphy C."/>
            <person name="Pearson M."/>
            <person name="Poon T.W."/>
            <person name="Priest M."/>
            <person name="Roberts A."/>
            <person name="Saif S."/>
            <person name="Shea T."/>
            <person name="Sisk P."/>
            <person name="Sykes S."/>
            <person name="Wortman J."/>
            <person name="Nusbaum C."/>
            <person name="Birren B."/>
        </authorList>
    </citation>
    <scope>NUCLEOTIDE SEQUENCE [LARGE SCALE GENOMIC DNA]</scope>
    <source>
        <strain evidence="2 3">ACS-120-V-Col10b</strain>
    </source>
</reference>
<protein>
    <recommendedName>
        <fullName evidence="4">Secreted protein</fullName>
    </recommendedName>
</protein>
<evidence type="ECO:0008006" key="4">
    <source>
        <dbReference type="Google" id="ProtNLM"/>
    </source>
</evidence>
<feature type="signal peptide" evidence="1">
    <location>
        <begin position="1"/>
        <end position="25"/>
    </location>
</feature>
<dbReference type="OrthoDB" id="3264966at2"/>
<keyword evidence="1" id="KW-0732">Signal</keyword>
<comment type="caution">
    <text evidence="2">The sequence shown here is derived from an EMBL/GenBank/DDBJ whole genome shotgun (WGS) entry which is preliminary data.</text>
</comment>
<organism evidence="2 3">
    <name type="scientific">Gleimia europaea ACS-120-V-Col10b</name>
    <dbReference type="NCBI Taxonomy" id="883069"/>
    <lineage>
        <taxon>Bacteria</taxon>
        <taxon>Bacillati</taxon>
        <taxon>Actinomycetota</taxon>
        <taxon>Actinomycetes</taxon>
        <taxon>Actinomycetales</taxon>
        <taxon>Actinomycetaceae</taxon>
        <taxon>Gleimia</taxon>
    </lineage>
</organism>
<dbReference type="Pfam" id="PF18986">
    <property type="entry name" value="DUF5719"/>
    <property type="match status" value="1"/>
</dbReference>
<sequence length="468" mass="48285">MKHKWSARSATRAGGAALTAALAVAALGVVATAESSIDFGQDVGRQISEVVTLPDQTYELACATGIETEFGNKTPTKVSVQDIPGVELARAVDLATGKEITGAKGDGGIEFESKNPIGLSVHSTVETKAPSAIVGQVDTEDVRGLVLDQCQTARNDSWLNVGATTVGEAALLTVMNPSKQASEVTLHGWSSTGPVEGEPTFTVRAGSTETVNLAAFFPDEDRLGLRVQASGPGVAATIRTISTAGLTPRGLDHVTGSGGAARTALISGIVKGIEEPKLRLQNVGEDEAQVTLSVLTQKGKKSLPGGDDVVIDPRAVFQLNLDGIEDDYASVLVESSEVLLASASGYMNGQKDQDGKALADRVVWMPAEAAVTFRESLPAAPGVSYALYLSNSGDEDVAVRVNGKETTLVAGHTISQAVTGSDLKIDADAPVHASVNAIAEVASGNLISALALQDSTSGTPTFRFVAPR</sequence>
<accession>A0A9W5REC8</accession>
<dbReference type="EMBL" id="AGWN01000001">
    <property type="protein sequence ID" value="EPD30812.1"/>
    <property type="molecule type" value="Genomic_DNA"/>
</dbReference>
<evidence type="ECO:0000313" key="3">
    <source>
        <dbReference type="Proteomes" id="UP000014387"/>
    </source>
</evidence>
<dbReference type="Proteomes" id="UP000014387">
    <property type="component" value="Unassembled WGS sequence"/>
</dbReference>
<gene>
    <name evidence="2" type="ORF">HMPREF9238_00567</name>
</gene>
<dbReference type="RefSeq" id="WP_016443924.1">
    <property type="nucleotide sequence ID" value="NZ_KE150266.1"/>
</dbReference>
<evidence type="ECO:0000313" key="2">
    <source>
        <dbReference type="EMBL" id="EPD30812.1"/>
    </source>
</evidence>